<name>A0A3M7ECJ6_HORWE</name>
<evidence type="ECO:0000256" key="1">
    <source>
        <dbReference type="SAM" id="MobiDB-lite"/>
    </source>
</evidence>
<dbReference type="PIRSF" id="PIRSF028035">
    <property type="entry name" value="UCP028035"/>
    <property type="match status" value="1"/>
</dbReference>
<accession>A0A3M7ECJ6</accession>
<dbReference type="VEuPathDB" id="FungiDB:BTJ68_15063"/>
<dbReference type="PANTHER" id="PTHR38795:SF1">
    <property type="entry name" value="DUF6604 DOMAIN-CONTAINING PROTEIN"/>
    <property type="match status" value="1"/>
</dbReference>
<evidence type="ECO:0000313" key="3">
    <source>
        <dbReference type="EMBL" id="RMY74213.1"/>
    </source>
</evidence>
<dbReference type="VEuPathDB" id="FungiDB:BTJ68_15062"/>
<dbReference type="EMBL" id="QWIQ01000888">
    <property type="protein sequence ID" value="RMY74213.1"/>
    <property type="molecule type" value="Genomic_DNA"/>
</dbReference>
<evidence type="ECO:0000259" key="2">
    <source>
        <dbReference type="Pfam" id="PF20253"/>
    </source>
</evidence>
<feature type="compositionally biased region" description="Acidic residues" evidence="1">
    <location>
        <begin position="164"/>
        <end position="174"/>
    </location>
</feature>
<gene>
    <name evidence="3" type="ORF">D0862_14154</name>
</gene>
<dbReference type="Pfam" id="PF20253">
    <property type="entry name" value="DUF6604"/>
    <property type="match status" value="1"/>
</dbReference>
<proteinExistence type="predicted"/>
<dbReference type="VEuPathDB" id="FungiDB:BTJ68_15061"/>
<organism evidence="3 4">
    <name type="scientific">Hortaea werneckii</name>
    <name type="common">Black yeast</name>
    <name type="synonym">Cladosporium werneckii</name>
    <dbReference type="NCBI Taxonomy" id="91943"/>
    <lineage>
        <taxon>Eukaryota</taxon>
        <taxon>Fungi</taxon>
        <taxon>Dikarya</taxon>
        <taxon>Ascomycota</taxon>
        <taxon>Pezizomycotina</taxon>
        <taxon>Dothideomycetes</taxon>
        <taxon>Dothideomycetidae</taxon>
        <taxon>Mycosphaerellales</taxon>
        <taxon>Teratosphaeriaceae</taxon>
        <taxon>Hortaea</taxon>
    </lineage>
</organism>
<feature type="domain" description="DUF6604" evidence="2">
    <location>
        <begin position="10"/>
        <end position="295"/>
    </location>
</feature>
<feature type="region of interest" description="Disordered" evidence="1">
    <location>
        <begin position="825"/>
        <end position="854"/>
    </location>
</feature>
<feature type="region of interest" description="Disordered" evidence="1">
    <location>
        <begin position="162"/>
        <end position="221"/>
    </location>
</feature>
<dbReference type="InterPro" id="IPR016864">
    <property type="entry name" value="UCP028035"/>
</dbReference>
<feature type="region of interest" description="Disordered" evidence="1">
    <location>
        <begin position="971"/>
        <end position="990"/>
    </location>
</feature>
<protein>
    <recommendedName>
        <fullName evidence="2">DUF6604 domain-containing protein</fullName>
    </recommendedName>
</protein>
<reference evidence="3 4" key="1">
    <citation type="journal article" date="2018" name="BMC Genomics">
        <title>Genomic evidence for intraspecific hybridization in a clonal and extremely halotolerant yeast.</title>
        <authorList>
            <person name="Gostincar C."/>
            <person name="Stajich J.E."/>
            <person name="Zupancic J."/>
            <person name="Zalar P."/>
            <person name="Gunde-Cimerman N."/>
        </authorList>
    </citation>
    <scope>NUCLEOTIDE SEQUENCE [LARGE SCALE GENOMIC DNA]</scope>
    <source>
        <strain evidence="3 4">EXF-171</strain>
    </source>
</reference>
<evidence type="ECO:0000313" key="4">
    <source>
        <dbReference type="Proteomes" id="UP000281468"/>
    </source>
</evidence>
<dbReference type="AlphaFoldDB" id="A0A3M7ECJ6"/>
<comment type="caution">
    <text evidence="3">The sequence shown here is derived from an EMBL/GenBank/DDBJ whole genome shotgun (WGS) entry which is preliminary data.</text>
</comment>
<sequence>MANRNNLYLTYKKDTSRLLYWVINTSNGIIEAGKCTEDDEPRQVNATGRSTVAEILAMARLIAKHLNPIPSAIFKLFKAVIKARSITASAFERIVSEKPDPEIERANATHKHFIDALTEAFIALGGKSVDSDEAVSAEAEDEVEDEDVMSLQNHFSVLSLGKVEDDDDDDDDDDSSHAHNAPAKQQSRSRKKKPTKGKKGKRGKKPKPKSTSGPAAAPPLSDLPIESYRIIEDQDGLISDYLMAVYAVVQEWMELRSYTQDLWHEVAYEGLNGAVAASLTNTAVAMVKQTCIAVFAEFPGHESYETIMQTITRGDIERAQQQFSLDLYRMMDSGRPEKVRHTYLDAKESFWVHTYNDLLAFIADFQKNRGKPTKAMQAQLNQWDLTLDLQRATNDERIQWRRLYTINWLYDLVNVFSSIVVQRNTMKGERHVLENVDWSPSGPWNHHRRLFGLNEFAGDITSFAMQKSTVDVKGKILPHHVFQLQCIVDSFMVARGWTVKPFWGHVVAAPPRHFFPRRDVDFFLDREVKRFGPNNNQGPGVLQSIDILEQMLEKDATEQRGSNKHALARSLFGEIKFDFVNWLGESKYMYGLNTIAPSRFSKYNANGLWEYSPLLCGAGLVEGIILIQRLSMLMWDEMPEPTLILHMQNMLVKKGFLDRGIGLYDSLQRLLPGTFFQDKVPDENFLETLNQRVSQGQGQAAILQRRRRAEAQKEGSDVHRLLDLNFNRFFTAKSELMKYFDAGWVPHRIPDREIKIPSLLYAARLNQTEQIVDLATGTKKLKDTELVQRSRAEGHPEDLLLHMTSLFSHRDSEPTREDIDAIRSMGGASNDELPTPGPTPPDPYALQDKTRRRSNPQGSALLDLLRVDIFSDVCGSHPLSALNLIWITVHMHVLFSTIEDQLRTAQDPLWQDIYERRSTLPRDQKRIRLVVAAMASEDPPGLRRFAEAFEKTRSGVLHHIWWPTLRTEESGVRERGEGDEVDTTPDCSVM</sequence>
<dbReference type="InterPro" id="IPR046539">
    <property type="entry name" value="DUF6604"/>
</dbReference>
<dbReference type="PANTHER" id="PTHR38795">
    <property type="entry name" value="DUF6604 DOMAIN-CONTAINING PROTEIN"/>
    <property type="match status" value="1"/>
</dbReference>
<dbReference type="Proteomes" id="UP000281468">
    <property type="component" value="Unassembled WGS sequence"/>
</dbReference>
<feature type="compositionally biased region" description="Basic residues" evidence="1">
    <location>
        <begin position="187"/>
        <end position="208"/>
    </location>
</feature>